<name>D6STD3_9BACT</name>
<dbReference type="InterPro" id="IPR000160">
    <property type="entry name" value="GGDEF_dom"/>
</dbReference>
<dbReference type="GO" id="GO:0052621">
    <property type="term" value="F:diguanylate cyclase activity"/>
    <property type="evidence" value="ECO:0007669"/>
    <property type="project" value="UniProtKB-EC"/>
</dbReference>
<evidence type="ECO:0000313" key="4">
    <source>
        <dbReference type="EMBL" id="EFI33949.1"/>
    </source>
</evidence>
<reference evidence="4" key="1">
    <citation type="submission" date="2010-05" db="EMBL/GenBank/DDBJ databases">
        <title>The draft genome of Desulfonatronospira thiodismutans ASO3-1.</title>
        <authorList>
            <consortium name="US DOE Joint Genome Institute (JGI-PGF)"/>
            <person name="Lucas S."/>
            <person name="Copeland A."/>
            <person name="Lapidus A."/>
            <person name="Cheng J.-F."/>
            <person name="Bruce D."/>
            <person name="Goodwin L."/>
            <person name="Pitluck S."/>
            <person name="Chertkov O."/>
            <person name="Brettin T."/>
            <person name="Detter J.C."/>
            <person name="Han C."/>
            <person name="Land M.L."/>
            <person name="Hauser L."/>
            <person name="Kyrpides N."/>
            <person name="Mikhailova N."/>
            <person name="Muyzer G."/>
            <person name="Woyke T."/>
        </authorList>
    </citation>
    <scope>NUCLEOTIDE SEQUENCE [LARGE SCALE GENOMIC DNA]</scope>
    <source>
        <strain evidence="4">ASO3-1</strain>
    </source>
</reference>
<evidence type="ECO:0000259" key="3">
    <source>
        <dbReference type="PROSITE" id="PS50887"/>
    </source>
</evidence>
<dbReference type="SUPFAM" id="SSF55073">
    <property type="entry name" value="Nucleotide cyclase"/>
    <property type="match status" value="1"/>
</dbReference>
<dbReference type="InterPro" id="IPR029787">
    <property type="entry name" value="Nucleotide_cyclase"/>
</dbReference>
<dbReference type="InterPro" id="IPR043128">
    <property type="entry name" value="Rev_trsase/Diguanyl_cyclase"/>
</dbReference>
<feature type="domain" description="GGDEF" evidence="3">
    <location>
        <begin position="218"/>
        <end position="357"/>
    </location>
</feature>
<comment type="catalytic activity">
    <reaction evidence="2">
        <text>2 GTP = 3',3'-c-di-GMP + 2 diphosphate</text>
        <dbReference type="Rhea" id="RHEA:24898"/>
        <dbReference type="ChEBI" id="CHEBI:33019"/>
        <dbReference type="ChEBI" id="CHEBI:37565"/>
        <dbReference type="ChEBI" id="CHEBI:58805"/>
        <dbReference type="EC" id="2.7.7.65"/>
    </reaction>
</comment>
<dbReference type="NCBIfam" id="TIGR00254">
    <property type="entry name" value="GGDEF"/>
    <property type="match status" value="1"/>
</dbReference>
<dbReference type="PANTHER" id="PTHR45138:SF9">
    <property type="entry name" value="DIGUANYLATE CYCLASE DGCM-RELATED"/>
    <property type="match status" value="1"/>
</dbReference>
<evidence type="ECO:0000313" key="5">
    <source>
        <dbReference type="Proteomes" id="UP000005496"/>
    </source>
</evidence>
<accession>D6STD3</accession>
<dbReference type="CDD" id="cd01949">
    <property type="entry name" value="GGDEF"/>
    <property type="match status" value="1"/>
</dbReference>
<evidence type="ECO:0000256" key="2">
    <source>
        <dbReference type="ARBA" id="ARBA00034247"/>
    </source>
</evidence>
<dbReference type="eggNOG" id="COG3706">
    <property type="taxonomic scope" value="Bacteria"/>
</dbReference>
<dbReference type="OrthoDB" id="9779960at2"/>
<keyword evidence="5" id="KW-1185">Reference proteome</keyword>
<dbReference type="PANTHER" id="PTHR45138">
    <property type="entry name" value="REGULATORY COMPONENTS OF SENSORY TRANSDUCTION SYSTEM"/>
    <property type="match status" value="1"/>
</dbReference>
<dbReference type="EC" id="2.7.7.65" evidence="1"/>
<dbReference type="EMBL" id="ACJN02000003">
    <property type="protein sequence ID" value="EFI33949.1"/>
    <property type="molecule type" value="Genomic_DNA"/>
</dbReference>
<dbReference type="RefSeq" id="WP_008871298.1">
    <property type="nucleotide sequence ID" value="NZ_ACJN02000003.1"/>
</dbReference>
<dbReference type="InterPro" id="IPR050469">
    <property type="entry name" value="Diguanylate_Cyclase"/>
</dbReference>
<dbReference type="Pfam" id="PF00990">
    <property type="entry name" value="GGDEF"/>
    <property type="match status" value="1"/>
</dbReference>
<dbReference type="AlphaFoldDB" id="D6STD3"/>
<comment type="caution">
    <text evidence="4">The sequence shown here is derived from an EMBL/GenBank/DDBJ whole genome shotgun (WGS) entry which is preliminary data.</text>
</comment>
<evidence type="ECO:0000256" key="1">
    <source>
        <dbReference type="ARBA" id="ARBA00012528"/>
    </source>
</evidence>
<gene>
    <name evidence="4" type="ORF">Dthio_PD1288</name>
</gene>
<dbReference type="Gene3D" id="3.30.70.270">
    <property type="match status" value="1"/>
</dbReference>
<protein>
    <recommendedName>
        <fullName evidence="1">diguanylate cyclase</fullName>
        <ecNumber evidence="1">2.7.7.65</ecNumber>
    </recommendedName>
</protein>
<proteinExistence type="predicted"/>
<dbReference type="PROSITE" id="PS50887">
    <property type="entry name" value="GGDEF"/>
    <property type="match status" value="1"/>
</dbReference>
<organism evidence="4 5">
    <name type="scientific">Desulfonatronospira thiodismutans ASO3-1</name>
    <dbReference type="NCBI Taxonomy" id="555779"/>
    <lineage>
        <taxon>Bacteria</taxon>
        <taxon>Pseudomonadati</taxon>
        <taxon>Thermodesulfobacteriota</taxon>
        <taxon>Desulfovibrionia</taxon>
        <taxon>Desulfovibrionales</taxon>
        <taxon>Desulfonatronovibrionaceae</taxon>
        <taxon>Desulfonatronospira</taxon>
    </lineage>
</organism>
<dbReference type="Proteomes" id="UP000005496">
    <property type="component" value="Unassembled WGS sequence"/>
</dbReference>
<sequence length="358" mass="41034">MEANKKKNSTKSITPDELNSTLCRLGVEHRPEWIAVIFFIRNLMSRMNSIELEKKYQLQREVLQVIEKKEFTGENLDRIIRSMEEAFTCNLQDNLGLMEQKLANEQKFTNTLLSQIQLLTDEFRKSVNRQSTDLEDFGEQTVSDIENNKDPGEIIGYIRGTIKEIVTQARKEADSWENKARTLEHYARYDHLLGSLYNRSWFDEKIYSLTEQALENNARLALLMIDVDHFKSINDSWGHQVGDDVLKALAKIIKEHAEVGSGYPCRYGGEELCIIFKDTDEQLAGVQAEELRREVQGYNFIPRKKDGSLGDSINFTVSIGVAELQKDWDAGMLIGAADKALYHAKESGRNRAILFSEL</sequence>
<dbReference type="FunFam" id="3.30.70.270:FF:000001">
    <property type="entry name" value="Diguanylate cyclase domain protein"/>
    <property type="match status" value="1"/>
</dbReference>
<dbReference type="SMART" id="SM00267">
    <property type="entry name" value="GGDEF"/>
    <property type="match status" value="1"/>
</dbReference>